<evidence type="ECO:0000259" key="1">
    <source>
        <dbReference type="PROSITE" id="PS50181"/>
    </source>
</evidence>
<dbReference type="OrthoDB" id="2884925at2759"/>
<protein>
    <recommendedName>
        <fullName evidence="1">F-box domain-containing protein</fullName>
    </recommendedName>
</protein>
<name>A0A8H5AR64_9AGAR</name>
<keyword evidence="3" id="KW-1185">Reference proteome</keyword>
<dbReference type="Proteomes" id="UP000567179">
    <property type="component" value="Unassembled WGS sequence"/>
</dbReference>
<dbReference type="Gene3D" id="1.20.1280.50">
    <property type="match status" value="1"/>
</dbReference>
<dbReference type="SUPFAM" id="SSF81383">
    <property type="entry name" value="F-box domain"/>
    <property type="match status" value="1"/>
</dbReference>
<sequence length="494" mass="56019">MDLTPKTRQIIGASILRLPNELLVEIFSKLKKDNDIRYWHHATHVCRHWRSVALSASNLWDEPTTSLHKYTLVMLERSRESTLSIHLDYDVSEETRSETLKHMHRIDSLSVESWNEDLDDLQDELLQMSPNSFSKLKSFDILQCPGPPYPAFKLSSSTLRHATSLKALVLDGIDFDWRLFPISTLTSLHLINSRISVSPSWTQFRDVLSGMPRLEGLFFNFNDLQIFTPPGHLEPLELPLLRDLEIYESHASVTEAFLRHVKFPRLRYANFETSMGNEDISDYSPIIRTVLSVRAKGDFGDLSRLNISTKHFQVSPNCIYDWADSQSLWLMTGLGSVCSNTDEKGSVRFVCSVMAEIAAFPGDPASTIVSLSISVALTSEQLVPLFGHLPHLETIDSSVPSKAIIQSLKISHLHPANSPFPFPKLNTITIDRYAKPSPAFLDDFCDCLMMRSEYGAAVDNLSVGWKLTARDVQRLRELVVNFEVRARGWHGKYT</sequence>
<evidence type="ECO:0000313" key="3">
    <source>
        <dbReference type="Proteomes" id="UP000567179"/>
    </source>
</evidence>
<dbReference type="AlphaFoldDB" id="A0A8H5AR64"/>
<dbReference type="InterPro" id="IPR036047">
    <property type="entry name" value="F-box-like_dom_sf"/>
</dbReference>
<dbReference type="PROSITE" id="PS50181">
    <property type="entry name" value="FBOX"/>
    <property type="match status" value="1"/>
</dbReference>
<proteinExistence type="predicted"/>
<accession>A0A8H5AR64</accession>
<reference evidence="2 3" key="1">
    <citation type="journal article" date="2020" name="ISME J.">
        <title>Uncovering the hidden diversity of litter-decomposition mechanisms in mushroom-forming fungi.</title>
        <authorList>
            <person name="Floudas D."/>
            <person name="Bentzer J."/>
            <person name="Ahren D."/>
            <person name="Johansson T."/>
            <person name="Persson P."/>
            <person name="Tunlid A."/>
        </authorList>
    </citation>
    <scope>NUCLEOTIDE SEQUENCE [LARGE SCALE GENOMIC DNA]</scope>
    <source>
        <strain evidence="2 3">CBS 101986</strain>
    </source>
</reference>
<dbReference type="InterPro" id="IPR032675">
    <property type="entry name" value="LRR_dom_sf"/>
</dbReference>
<dbReference type="EMBL" id="JAACJJ010000059">
    <property type="protein sequence ID" value="KAF5309384.1"/>
    <property type="molecule type" value="Genomic_DNA"/>
</dbReference>
<dbReference type="InterPro" id="IPR001810">
    <property type="entry name" value="F-box_dom"/>
</dbReference>
<dbReference type="Pfam" id="PF12937">
    <property type="entry name" value="F-box-like"/>
    <property type="match status" value="1"/>
</dbReference>
<dbReference type="Gene3D" id="3.80.10.10">
    <property type="entry name" value="Ribonuclease Inhibitor"/>
    <property type="match status" value="1"/>
</dbReference>
<organism evidence="2 3">
    <name type="scientific">Psilocybe cf. subviscida</name>
    <dbReference type="NCBI Taxonomy" id="2480587"/>
    <lineage>
        <taxon>Eukaryota</taxon>
        <taxon>Fungi</taxon>
        <taxon>Dikarya</taxon>
        <taxon>Basidiomycota</taxon>
        <taxon>Agaricomycotina</taxon>
        <taxon>Agaricomycetes</taxon>
        <taxon>Agaricomycetidae</taxon>
        <taxon>Agaricales</taxon>
        <taxon>Agaricineae</taxon>
        <taxon>Strophariaceae</taxon>
        <taxon>Psilocybe</taxon>
    </lineage>
</organism>
<dbReference type="SUPFAM" id="SSF52047">
    <property type="entry name" value="RNI-like"/>
    <property type="match status" value="1"/>
</dbReference>
<evidence type="ECO:0000313" key="2">
    <source>
        <dbReference type="EMBL" id="KAF5309384.1"/>
    </source>
</evidence>
<comment type="caution">
    <text evidence="2">The sequence shown here is derived from an EMBL/GenBank/DDBJ whole genome shotgun (WGS) entry which is preliminary data.</text>
</comment>
<feature type="domain" description="F-box" evidence="1">
    <location>
        <begin position="12"/>
        <end position="63"/>
    </location>
</feature>
<gene>
    <name evidence="2" type="ORF">D9619_012294</name>
</gene>